<name>A0A1F6CV31_9BACT</name>
<accession>A0A1F6CV31</accession>
<dbReference type="PANTHER" id="PTHR48100:SF1">
    <property type="entry name" value="HISTIDINE PHOSPHATASE FAMILY PROTEIN-RELATED"/>
    <property type="match status" value="1"/>
</dbReference>
<reference evidence="3 4" key="1">
    <citation type="journal article" date="2016" name="Nat. Commun.">
        <title>Thousands of microbial genomes shed light on interconnected biogeochemical processes in an aquifer system.</title>
        <authorList>
            <person name="Anantharaman K."/>
            <person name="Brown C.T."/>
            <person name="Hug L.A."/>
            <person name="Sharon I."/>
            <person name="Castelle C.J."/>
            <person name="Probst A.J."/>
            <person name="Thomas B.C."/>
            <person name="Singh A."/>
            <person name="Wilkins M.J."/>
            <person name="Karaoz U."/>
            <person name="Brodie E.L."/>
            <person name="Williams K.H."/>
            <person name="Hubbard S.S."/>
            <person name="Banfield J.F."/>
        </authorList>
    </citation>
    <scope>NUCLEOTIDE SEQUENCE [LARGE SCALE GENOMIC DNA]</scope>
</reference>
<dbReference type="CDD" id="cd07067">
    <property type="entry name" value="HP_PGM_like"/>
    <property type="match status" value="1"/>
</dbReference>
<dbReference type="GO" id="GO:0016791">
    <property type="term" value="F:phosphatase activity"/>
    <property type="evidence" value="ECO:0007669"/>
    <property type="project" value="TreeGrafter"/>
</dbReference>
<dbReference type="Pfam" id="PF00300">
    <property type="entry name" value="His_Phos_1"/>
    <property type="match status" value="1"/>
</dbReference>
<proteinExistence type="predicted"/>
<dbReference type="PANTHER" id="PTHR48100">
    <property type="entry name" value="BROAD-SPECIFICITY PHOSPHATASE YOR283W-RELATED"/>
    <property type="match status" value="1"/>
</dbReference>
<dbReference type="Gene3D" id="3.40.50.1240">
    <property type="entry name" value="Phosphoglycerate mutase-like"/>
    <property type="match status" value="1"/>
</dbReference>
<evidence type="ECO:0000313" key="3">
    <source>
        <dbReference type="EMBL" id="OGG52722.1"/>
    </source>
</evidence>
<evidence type="ECO:0000256" key="1">
    <source>
        <dbReference type="PIRSR" id="PIRSR613078-1"/>
    </source>
</evidence>
<gene>
    <name evidence="3" type="ORF">A2851_03930</name>
</gene>
<feature type="active site" description="Tele-phosphohistidine intermediate" evidence="1">
    <location>
        <position position="9"/>
    </location>
</feature>
<evidence type="ECO:0000313" key="4">
    <source>
        <dbReference type="Proteomes" id="UP000176863"/>
    </source>
</evidence>
<evidence type="ECO:0008006" key="5">
    <source>
        <dbReference type="Google" id="ProtNLM"/>
    </source>
</evidence>
<dbReference type="SUPFAM" id="SSF53254">
    <property type="entry name" value="Phosphoglycerate mutase-like"/>
    <property type="match status" value="1"/>
</dbReference>
<feature type="binding site" evidence="2">
    <location>
        <begin position="8"/>
        <end position="15"/>
    </location>
    <ligand>
        <name>substrate</name>
    </ligand>
</feature>
<dbReference type="InterPro" id="IPR029033">
    <property type="entry name" value="His_PPase_superfam"/>
</dbReference>
<feature type="binding site" evidence="2">
    <location>
        <position position="57"/>
    </location>
    <ligand>
        <name>substrate</name>
    </ligand>
</feature>
<organism evidence="3 4">
    <name type="scientific">Candidatus Kaiserbacteria bacterium RIFCSPHIGHO2_01_FULL_53_29</name>
    <dbReference type="NCBI Taxonomy" id="1798480"/>
    <lineage>
        <taxon>Bacteria</taxon>
        <taxon>Candidatus Kaiseribacteriota</taxon>
    </lineage>
</organism>
<dbReference type="InterPro" id="IPR013078">
    <property type="entry name" value="His_Pase_superF_clade-1"/>
</dbReference>
<evidence type="ECO:0000256" key="2">
    <source>
        <dbReference type="PIRSR" id="PIRSR613078-2"/>
    </source>
</evidence>
<sequence>MKTIYFVRHGETEGNTGKLFQGADTPLTQRGLDQARTVASRCVKLPITALVSSSTKRALQTAEIIGEKMGLSVESVDLFAEVRRPSRLVGRSKDDAEARQMEEAWHRSCCGDGPRVEDGENFDDGKARAGAALTFLENHSADSLLVVTHGLFLRTLFARVVLGENMTGSEFKRIIFTLQSDNTGIFVFTHDVTYAASVLDGGKDVHWRMRVWNDRAHLG</sequence>
<dbReference type="STRING" id="1798480.A2851_03930"/>
<dbReference type="SMART" id="SM00855">
    <property type="entry name" value="PGAM"/>
    <property type="match status" value="1"/>
</dbReference>
<dbReference type="Proteomes" id="UP000176863">
    <property type="component" value="Unassembled WGS sequence"/>
</dbReference>
<feature type="active site" description="Proton donor/acceptor" evidence="1">
    <location>
        <position position="81"/>
    </location>
</feature>
<dbReference type="InterPro" id="IPR050275">
    <property type="entry name" value="PGM_Phosphatase"/>
</dbReference>
<feature type="binding site" evidence="2">
    <location>
        <position position="93"/>
    </location>
    <ligand>
        <name>substrate</name>
    </ligand>
</feature>
<dbReference type="GO" id="GO:0005737">
    <property type="term" value="C:cytoplasm"/>
    <property type="evidence" value="ECO:0007669"/>
    <property type="project" value="TreeGrafter"/>
</dbReference>
<dbReference type="AlphaFoldDB" id="A0A1F6CV31"/>
<dbReference type="EMBL" id="MFKT01000023">
    <property type="protein sequence ID" value="OGG52722.1"/>
    <property type="molecule type" value="Genomic_DNA"/>
</dbReference>
<comment type="caution">
    <text evidence="3">The sequence shown here is derived from an EMBL/GenBank/DDBJ whole genome shotgun (WGS) entry which is preliminary data.</text>
</comment>
<protein>
    <recommendedName>
        <fullName evidence="5">Phosphoglycerate mutase</fullName>
    </recommendedName>
</protein>